<dbReference type="AlphaFoldDB" id="A0A081LDU2"/>
<evidence type="ECO:0000313" key="2">
    <source>
        <dbReference type="EMBL" id="KEP27418.1"/>
    </source>
</evidence>
<reference evidence="2 3" key="1">
    <citation type="submission" date="2012-09" db="EMBL/GenBank/DDBJ databases">
        <title>Genome Sequence of Bacillus sp. DW5-4.</title>
        <authorList>
            <person name="Lai Q."/>
            <person name="Liu Y."/>
            <person name="Shao Z."/>
        </authorList>
    </citation>
    <scope>NUCLEOTIDE SEQUENCE [LARGE SCALE GENOMIC DNA]</scope>
    <source>
        <strain evidence="2 3">DW5-4</strain>
    </source>
</reference>
<comment type="caution">
    <text evidence="2">The sequence shown here is derived from an EMBL/GenBank/DDBJ whole genome shotgun (WGS) entry which is preliminary data.</text>
</comment>
<dbReference type="PROSITE" id="PS51257">
    <property type="entry name" value="PROKAR_LIPOPROTEIN"/>
    <property type="match status" value="1"/>
</dbReference>
<evidence type="ECO:0008006" key="4">
    <source>
        <dbReference type="Google" id="ProtNLM"/>
    </source>
</evidence>
<sequence>MKKWKSLFFILLAINLLIVLACGILMLLPGGQSASKKVAKSEYAFNISSSKESLTSFVNDYLKNQGSSDMPDFHVAIDQDVKVTGAIKAFSSTIDANVSFTPTVEDNGDVLLKVDDFSIGQLSIPISFVLSYMGQFYELPEFVHVKPDQKTVEVRLSEMPLTNDMYVKANKIDLENDEIEFSYYHPKQ</sequence>
<keyword evidence="1" id="KW-0812">Transmembrane</keyword>
<keyword evidence="1" id="KW-0472">Membrane</keyword>
<dbReference type="RefSeq" id="WP_034319128.1">
    <property type="nucleotide sequence ID" value="NZ_JOTP01000004.1"/>
</dbReference>
<gene>
    <name evidence="2" type="ORF">BA70_13900</name>
</gene>
<dbReference type="eggNOG" id="COG4698">
    <property type="taxonomic scope" value="Bacteria"/>
</dbReference>
<dbReference type="Pfam" id="PF09911">
    <property type="entry name" value="DUF2140"/>
    <property type="match status" value="1"/>
</dbReference>
<evidence type="ECO:0000313" key="3">
    <source>
        <dbReference type="Proteomes" id="UP000028091"/>
    </source>
</evidence>
<name>A0A081LDU2_9BACI</name>
<evidence type="ECO:0000256" key="1">
    <source>
        <dbReference type="SAM" id="Phobius"/>
    </source>
</evidence>
<keyword evidence="1" id="KW-1133">Transmembrane helix</keyword>
<dbReference type="Proteomes" id="UP000028091">
    <property type="component" value="Unassembled WGS sequence"/>
</dbReference>
<dbReference type="OrthoDB" id="2412610at2"/>
<proteinExistence type="predicted"/>
<dbReference type="InterPro" id="IPR018672">
    <property type="entry name" value="DUF2140"/>
</dbReference>
<protein>
    <recommendedName>
        <fullName evidence="4">DUF2140 family protein</fullName>
    </recommendedName>
</protein>
<accession>A0A081LDU2</accession>
<keyword evidence="3" id="KW-1185">Reference proteome</keyword>
<organism evidence="2 3">
    <name type="scientific">Bacillus zhangzhouensis</name>
    <dbReference type="NCBI Taxonomy" id="1178540"/>
    <lineage>
        <taxon>Bacteria</taxon>
        <taxon>Bacillati</taxon>
        <taxon>Bacillota</taxon>
        <taxon>Bacilli</taxon>
        <taxon>Bacillales</taxon>
        <taxon>Bacillaceae</taxon>
        <taxon>Bacillus</taxon>
    </lineage>
</organism>
<dbReference type="EMBL" id="JOTP01000004">
    <property type="protein sequence ID" value="KEP27418.1"/>
    <property type="molecule type" value="Genomic_DNA"/>
</dbReference>
<feature type="transmembrane region" description="Helical" evidence="1">
    <location>
        <begin position="7"/>
        <end position="28"/>
    </location>
</feature>